<proteinExistence type="predicted"/>
<dbReference type="PANTHER" id="PTHR21367:SF1">
    <property type="entry name" value="ARGINYL-TRNA--PROTEIN TRANSFERASE 1"/>
    <property type="match status" value="1"/>
</dbReference>
<accession>A0A383DIV6</accession>
<dbReference type="SUPFAM" id="SSF55729">
    <property type="entry name" value="Acyl-CoA N-acyltransferases (Nat)"/>
    <property type="match status" value="1"/>
</dbReference>
<dbReference type="InterPro" id="IPR030700">
    <property type="entry name" value="N-end_Aminoacyl_Trfase"/>
</dbReference>
<dbReference type="EMBL" id="UINC01217659">
    <property type="protein sequence ID" value="SVE44351.1"/>
    <property type="molecule type" value="Genomic_DNA"/>
</dbReference>
<gene>
    <name evidence="2" type="ORF">METZ01_LOCUS497205</name>
</gene>
<sequence length="130" mass="15110">MGDKLVGVALGDHTANTFSAIYTFYNINIPKFSLGTFSILKQLEFCRQNAVKFYYLGYYIGDNRSLKYKAGFRPNEIYVDHSWRPFKSAKGDYLIPESNVLWRNTDRLVKASNNQEERVEAPSMKENLFF</sequence>
<evidence type="ECO:0000313" key="2">
    <source>
        <dbReference type="EMBL" id="SVE44351.1"/>
    </source>
</evidence>
<feature type="domain" description="N-end rule aminoacyl transferase C-terminal" evidence="1">
    <location>
        <begin position="3"/>
        <end position="78"/>
    </location>
</feature>
<dbReference type="InterPro" id="IPR016181">
    <property type="entry name" value="Acyl_CoA_acyltransferase"/>
</dbReference>
<organism evidence="2">
    <name type="scientific">marine metagenome</name>
    <dbReference type="NCBI Taxonomy" id="408172"/>
    <lineage>
        <taxon>unclassified sequences</taxon>
        <taxon>metagenomes</taxon>
        <taxon>ecological metagenomes</taxon>
    </lineage>
</organism>
<dbReference type="Pfam" id="PF04377">
    <property type="entry name" value="ATE_C"/>
    <property type="match status" value="1"/>
</dbReference>
<name>A0A383DIV6_9ZZZZ</name>
<dbReference type="GO" id="GO:0004057">
    <property type="term" value="F:arginyl-tRNA--protein transferase activity"/>
    <property type="evidence" value="ECO:0007669"/>
    <property type="project" value="InterPro"/>
</dbReference>
<dbReference type="GO" id="GO:0005737">
    <property type="term" value="C:cytoplasm"/>
    <property type="evidence" value="ECO:0007669"/>
    <property type="project" value="TreeGrafter"/>
</dbReference>
<protein>
    <recommendedName>
        <fullName evidence="1">N-end rule aminoacyl transferase C-terminal domain-containing protein</fullName>
    </recommendedName>
</protein>
<evidence type="ECO:0000259" key="1">
    <source>
        <dbReference type="Pfam" id="PF04377"/>
    </source>
</evidence>
<dbReference type="InterPro" id="IPR007472">
    <property type="entry name" value="N-end_Aminoacyl_Trfase_C"/>
</dbReference>
<dbReference type="AlphaFoldDB" id="A0A383DIV6"/>
<reference evidence="2" key="1">
    <citation type="submission" date="2018-05" db="EMBL/GenBank/DDBJ databases">
        <authorList>
            <person name="Lanie J.A."/>
            <person name="Ng W.-L."/>
            <person name="Kazmierczak K.M."/>
            <person name="Andrzejewski T.M."/>
            <person name="Davidsen T.M."/>
            <person name="Wayne K.J."/>
            <person name="Tettelin H."/>
            <person name="Glass J.I."/>
            <person name="Rusch D."/>
            <person name="Podicherti R."/>
            <person name="Tsui H.-C.T."/>
            <person name="Winkler M.E."/>
        </authorList>
    </citation>
    <scope>NUCLEOTIDE SEQUENCE</scope>
</reference>
<dbReference type="PANTHER" id="PTHR21367">
    <property type="entry name" value="ARGININE-TRNA-PROTEIN TRANSFERASE 1"/>
    <property type="match status" value="1"/>
</dbReference>